<sequence length="62" mass="6730">MHTATELPSFTRPPIDTRARLDLDTTAECDRCGQPVHRETAVEQGDGPDAVLLCAECEFGAD</sequence>
<evidence type="ECO:0000313" key="1">
    <source>
        <dbReference type="EMBL" id="BDG05599.1"/>
    </source>
</evidence>
<dbReference type="Proteomes" id="UP001162891">
    <property type="component" value="Chromosome"/>
</dbReference>
<dbReference type="RefSeq" id="WP_248354576.1">
    <property type="nucleotide sequence ID" value="NZ_AP025591.1"/>
</dbReference>
<dbReference type="EMBL" id="AP025591">
    <property type="protein sequence ID" value="BDG05599.1"/>
    <property type="molecule type" value="Genomic_DNA"/>
</dbReference>
<evidence type="ECO:0000313" key="2">
    <source>
        <dbReference type="Proteomes" id="UP001162891"/>
    </source>
</evidence>
<accession>A0ABN6MXC2</accession>
<protein>
    <recommendedName>
        <fullName evidence="3">Small CPxCG-related zinc finger protein</fullName>
    </recommendedName>
</protein>
<proteinExistence type="predicted"/>
<evidence type="ECO:0008006" key="3">
    <source>
        <dbReference type="Google" id="ProtNLM"/>
    </source>
</evidence>
<organism evidence="1 2">
    <name type="scientific">Anaeromyxobacter oryzae</name>
    <dbReference type="NCBI Taxonomy" id="2918170"/>
    <lineage>
        <taxon>Bacteria</taxon>
        <taxon>Pseudomonadati</taxon>
        <taxon>Myxococcota</taxon>
        <taxon>Myxococcia</taxon>
        <taxon>Myxococcales</taxon>
        <taxon>Cystobacterineae</taxon>
        <taxon>Anaeromyxobacteraceae</taxon>
        <taxon>Anaeromyxobacter</taxon>
    </lineage>
</organism>
<name>A0ABN6MXC2_9BACT</name>
<gene>
    <name evidence="1" type="ORF">AMOR_45950</name>
</gene>
<keyword evidence="2" id="KW-1185">Reference proteome</keyword>
<reference evidence="2" key="1">
    <citation type="journal article" date="2022" name="Int. J. Syst. Evol. Microbiol.">
        <title>Anaeromyxobacter oryzae sp. nov., Anaeromyxobacter diazotrophicus sp. nov. and Anaeromyxobacter paludicola sp. nov., isolated from paddy soils.</title>
        <authorList>
            <person name="Itoh H."/>
            <person name="Xu Z."/>
            <person name="Mise K."/>
            <person name="Masuda Y."/>
            <person name="Ushijima N."/>
            <person name="Hayakawa C."/>
            <person name="Shiratori Y."/>
            <person name="Senoo K."/>
        </authorList>
    </citation>
    <scope>NUCLEOTIDE SEQUENCE [LARGE SCALE GENOMIC DNA]</scope>
    <source>
        <strain evidence="2">Red232</strain>
    </source>
</reference>